<reference evidence="4 5" key="1">
    <citation type="journal article" date="2016" name="Nat. Commun.">
        <title>Thousands of microbial genomes shed light on interconnected biogeochemical processes in an aquifer system.</title>
        <authorList>
            <person name="Anantharaman K."/>
            <person name="Brown C.T."/>
            <person name="Hug L.A."/>
            <person name="Sharon I."/>
            <person name="Castelle C.J."/>
            <person name="Probst A.J."/>
            <person name="Thomas B.C."/>
            <person name="Singh A."/>
            <person name="Wilkins M.J."/>
            <person name="Karaoz U."/>
            <person name="Brodie E.L."/>
            <person name="Williams K.H."/>
            <person name="Hubbard S.S."/>
            <person name="Banfield J.F."/>
        </authorList>
    </citation>
    <scope>NUCLEOTIDE SEQUENCE [LARGE SCALE GENOMIC DNA]</scope>
</reference>
<name>A0A1F7G8W4_9BACT</name>
<gene>
    <name evidence="4" type="ORF">A2774_02525</name>
</gene>
<dbReference type="Pfam" id="PF00486">
    <property type="entry name" value="Trans_reg_C"/>
    <property type="match status" value="1"/>
</dbReference>
<evidence type="ECO:0000256" key="2">
    <source>
        <dbReference type="PROSITE-ProRule" id="PRU01091"/>
    </source>
</evidence>
<dbReference type="Proteomes" id="UP000177208">
    <property type="component" value="Unassembled WGS sequence"/>
</dbReference>
<keyword evidence="1 2" id="KW-0238">DNA-binding</keyword>
<dbReference type="AlphaFoldDB" id="A0A1F7G8W4"/>
<evidence type="ECO:0000313" key="4">
    <source>
        <dbReference type="EMBL" id="OGK15276.1"/>
    </source>
</evidence>
<dbReference type="GO" id="GO:0006355">
    <property type="term" value="P:regulation of DNA-templated transcription"/>
    <property type="evidence" value="ECO:0007669"/>
    <property type="project" value="InterPro"/>
</dbReference>
<dbReference type="SMART" id="SM00862">
    <property type="entry name" value="Trans_reg_C"/>
    <property type="match status" value="1"/>
</dbReference>
<proteinExistence type="predicted"/>
<dbReference type="GO" id="GO:0000160">
    <property type="term" value="P:phosphorelay signal transduction system"/>
    <property type="evidence" value="ECO:0007669"/>
    <property type="project" value="InterPro"/>
</dbReference>
<evidence type="ECO:0000313" key="5">
    <source>
        <dbReference type="Proteomes" id="UP000177208"/>
    </source>
</evidence>
<comment type="caution">
    <text evidence="4">The sequence shown here is derived from an EMBL/GenBank/DDBJ whole genome shotgun (WGS) entry which is preliminary data.</text>
</comment>
<dbReference type="PROSITE" id="PS51755">
    <property type="entry name" value="OMPR_PHOB"/>
    <property type="match status" value="1"/>
</dbReference>
<organism evidence="4 5">
    <name type="scientific">Candidatus Roizmanbacteria bacterium RIFCSPHIGHO2_01_FULL_39_12c</name>
    <dbReference type="NCBI Taxonomy" id="1802031"/>
    <lineage>
        <taxon>Bacteria</taxon>
        <taxon>Candidatus Roizmaniibacteriota</taxon>
    </lineage>
</organism>
<dbReference type="InterPro" id="IPR001867">
    <property type="entry name" value="OmpR/PhoB-type_DNA-bd"/>
</dbReference>
<dbReference type="InterPro" id="IPR036388">
    <property type="entry name" value="WH-like_DNA-bd_sf"/>
</dbReference>
<feature type="DNA-binding region" description="OmpR/PhoB-type" evidence="2">
    <location>
        <begin position="308"/>
        <end position="409"/>
    </location>
</feature>
<sequence length="409" mass="47530">MLSQINLPPPVINREMELIFNPVKFGESGIVVCYPACQQEFNIIRFLTYKKNLKKILGRHHNRFAFLIVHLNENDSVSTFVEKIRQEGLKHSKKISQTDSPSQICHKILNSGKDPYLFLFNAHSLKPHDMNRILSLIHDLILSNNRFGVQVFFEGNIYRSDLYNILVKNKKLLRSIEFIPTYNAEETHWYLNSLTKEWKIKLRKKTIEEIISNCFGYLWVLREVVRLIKVTKNENVEEIFNAPSVKLRIGTITNMLANEEKLALFDLLNQKPNKKYEDINFYLLQTGIVCKKGSKYILPLKSMEKLLAKTKIVNSLSLDKKQSVIFAGKDITSNFSHGELRVLKLLLTKKGSLVSRDEIAQAIWKIHWEDKYSDWAIDKIISRLRTSLTNLNLPKNIITTLKGRGFILK</sequence>
<dbReference type="SUPFAM" id="SSF46894">
    <property type="entry name" value="C-terminal effector domain of the bipartite response regulators"/>
    <property type="match status" value="1"/>
</dbReference>
<dbReference type="EMBL" id="MFZG01000039">
    <property type="protein sequence ID" value="OGK15276.1"/>
    <property type="molecule type" value="Genomic_DNA"/>
</dbReference>
<evidence type="ECO:0000256" key="1">
    <source>
        <dbReference type="ARBA" id="ARBA00023125"/>
    </source>
</evidence>
<protein>
    <recommendedName>
        <fullName evidence="3">OmpR/PhoB-type domain-containing protein</fullName>
    </recommendedName>
</protein>
<accession>A0A1F7G8W4</accession>
<dbReference type="InterPro" id="IPR016032">
    <property type="entry name" value="Sig_transdc_resp-reg_C-effctor"/>
</dbReference>
<evidence type="ECO:0000259" key="3">
    <source>
        <dbReference type="PROSITE" id="PS51755"/>
    </source>
</evidence>
<feature type="domain" description="OmpR/PhoB-type" evidence="3">
    <location>
        <begin position="308"/>
        <end position="409"/>
    </location>
</feature>
<dbReference type="Gene3D" id="1.10.10.10">
    <property type="entry name" value="Winged helix-like DNA-binding domain superfamily/Winged helix DNA-binding domain"/>
    <property type="match status" value="1"/>
</dbReference>
<dbReference type="CDD" id="cd00383">
    <property type="entry name" value="trans_reg_C"/>
    <property type="match status" value="1"/>
</dbReference>
<dbReference type="GO" id="GO:0003677">
    <property type="term" value="F:DNA binding"/>
    <property type="evidence" value="ECO:0007669"/>
    <property type="project" value="UniProtKB-UniRule"/>
</dbReference>